<gene>
    <name evidence="10" type="ORF">MKW98_009189</name>
</gene>
<evidence type="ECO:0000259" key="9">
    <source>
        <dbReference type="SMART" id="SM00856"/>
    </source>
</evidence>
<keyword evidence="7" id="KW-0964">Secreted</keyword>
<feature type="compositionally biased region" description="Polar residues" evidence="8">
    <location>
        <begin position="138"/>
        <end position="151"/>
    </location>
</feature>
<feature type="domain" description="Pectinesterase inhibitor" evidence="9">
    <location>
        <begin position="49"/>
        <end position="229"/>
    </location>
</feature>
<dbReference type="InterPro" id="IPR033131">
    <property type="entry name" value="Pectinesterase_Asp_AS"/>
</dbReference>
<comment type="catalytic activity">
    <reaction evidence="7">
        <text>[(1-&gt;4)-alpha-D-galacturonosyl methyl ester](n) + n H2O = [(1-&gt;4)-alpha-D-galacturonosyl](n) + n methanol + n H(+)</text>
        <dbReference type="Rhea" id="RHEA:22380"/>
        <dbReference type="Rhea" id="RHEA-COMP:14570"/>
        <dbReference type="Rhea" id="RHEA-COMP:14573"/>
        <dbReference type="ChEBI" id="CHEBI:15377"/>
        <dbReference type="ChEBI" id="CHEBI:15378"/>
        <dbReference type="ChEBI" id="CHEBI:17790"/>
        <dbReference type="ChEBI" id="CHEBI:140522"/>
        <dbReference type="ChEBI" id="CHEBI:140523"/>
        <dbReference type="EC" id="3.1.1.11"/>
    </reaction>
</comment>
<evidence type="ECO:0000256" key="2">
    <source>
        <dbReference type="ARBA" id="ARBA00006027"/>
    </source>
</evidence>
<keyword evidence="7" id="KW-0961">Cell wall biogenesis/degradation</keyword>
<keyword evidence="5 7" id="KW-0063">Aspartyl esterase</keyword>
<keyword evidence="7" id="KW-0134">Cell wall</keyword>
<dbReference type="EMBL" id="JAJJMB010015755">
    <property type="protein sequence ID" value="KAI3852488.1"/>
    <property type="molecule type" value="Genomic_DNA"/>
</dbReference>
<dbReference type="Pfam" id="PF01095">
    <property type="entry name" value="Pectinesterase"/>
    <property type="match status" value="1"/>
</dbReference>
<evidence type="ECO:0000256" key="7">
    <source>
        <dbReference type="RuleBase" id="RU000589"/>
    </source>
</evidence>
<dbReference type="Proteomes" id="UP001202328">
    <property type="component" value="Unassembled WGS sequence"/>
</dbReference>
<dbReference type="PROSITE" id="PS00503">
    <property type="entry name" value="PECTINESTERASE_2"/>
    <property type="match status" value="1"/>
</dbReference>
<keyword evidence="4 7" id="KW-0378">Hydrolase</keyword>
<feature type="active site" evidence="6">
    <location>
        <position position="450"/>
    </location>
</feature>
<dbReference type="Pfam" id="PF04043">
    <property type="entry name" value="PMEI"/>
    <property type="match status" value="1"/>
</dbReference>
<dbReference type="InterPro" id="IPR000070">
    <property type="entry name" value="Pectinesterase_cat"/>
</dbReference>
<dbReference type="InterPro" id="IPR011050">
    <property type="entry name" value="Pectin_lyase_fold/virulence"/>
</dbReference>
<keyword evidence="7" id="KW-0732">Signal</keyword>
<dbReference type="CDD" id="cd15799">
    <property type="entry name" value="PMEI-like_4"/>
    <property type="match status" value="1"/>
</dbReference>
<feature type="chain" id="PRO_5041779017" description="Pectinesterase" evidence="7">
    <location>
        <begin position="32"/>
        <end position="627"/>
    </location>
</feature>
<dbReference type="SMART" id="SM00856">
    <property type="entry name" value="PMEI"/>
    <property type="match status" value="1"/>
</dbReference>
<evidence type="ECO:0000313" key="11">
    <source>
        <dbReference type="Proteomes" id="UP001202328"/>
    </source>
</evidence>
<evidence type="ECO:0000256" key="1">
    <source>
        <dbReference type="ARBA" id="ARBA00005184"/>
    </source>
</evidence>
<sequence>MASSSSCSCLSLWLLLFMFLCISFTTNTVLGSSPAASTDEEKYNDSDIIDDGFLQKECLTTPTSVFLKSVRLAIEEVEKVTSIVSKFTGTFSHNFRLSHAVTDCLDLLDFTAEELSWTLNSAQQHLLHHHLRNNTHSNDNIPTGTWLQPTWNRGRKNGHYNERPSSLPSTPRSSSRLLADDLRSWLSAALGNQDTCIEGFEKTGSIFVQHMIAGGLKHVTSLVSDVLSMVRHEEHHQRHWNRTSNGQTVDKVEKRERRRNFPSWMHIRDRRLLQLTPPPPSSTINNNGTANATSYGNMTINVVVAADGSGNFTKIMDAVAAAPDKSTNRFIIYIKRGIYNENVDIKKKKWNLMMIGDGLNATVITGNRSFIDGWTTFRTATFAVSGRGFIAKDLTIENTAGAVKHQAVALRSDSDLSVFYKCAITGYQDTLYAHSLRQFYRECLITGTVDFIFGNGAVVFQKCDILARKPLPDQKNSITAQGRKDPNQNTGFSIQFSNISADSDLAAAASVPSYNASTNITTQPTQTYLGRPWKLYSKTVIIKCYMGDLIRPEGWLEWNATFALDTLFYAEYMNYGPGAGLGKRVNWPGYQIMNDSSQAINFTVARFIDGNSWLPSTGVTYTAGLDM</sequence>
<feature type="compositionally biased region" description="Low complexity" evidence="8">
    <location>
        <begin position="163"/>
        <end position="174"/>
    </location>
</feature>
<organism evidence="10 11">
    <name type="scientific">Papaver atlanticum</name>
    <dbReference type="NCBI Taxonomy" id="357466"/>
    <lineage>
        <taxon>Eukaryota</taxon>
        <taxon>Viridiplantae</taxon>
        <taxon>Streptophyta</taxon>
        <taxon>Embryophyta</taxon>
        <taxon>Tracheophyta</taxon>
        <taxon>Spermatophyta</taxon>
        <taxon>Magnoliopsida</taxon>
        <taxon>Ranunculales</taxon>
        <taxon>Papaveraceae</taxon>
        <taxon>Papaveroideae</taxon>
        <taxon>Papaver</taxon>
    </lineage>
</organism>
<dbReference type="SUPFAM" id="SSF51126">
    <property type="entry name" value="Pectin lyase-like"/>
    <property type="match status" value="1"/>
</dbReference>
<dbReference type="AlphaFoldDB" id="A0AAD4S1A7"/>
<dbReference type="GO" id="GO:0042545">
    <property type="term" value="P:cell wall modification"/>
    <property type="evidence" value="ECO:0007669"/>
    <property type="project" value="UniProtKB-UniRule"/>
</dbReference>
<dbReference type="Gene3D" id="2.160.20.10">
    <property type="entry name" value="Single-stranded right-handed beta-helix, Pectin lyase-like"/>
    <property type="match status" value="1"/>
</dbReference>
<dbReference type="PANTHER" id="PTHR31707">
    <property type="entry name" value="PECTINESTERASE"/>
    <property type="match status" value="1"/>
</dbReference>
<comment type="function">
    <text evidence="7">Acts in the modification of cell walls via demethylesterification of cell wall pectin.</text>
</comment>
<dbReference type="GO" id="GO:0045490">
    <property type="term" value="P:pectin catabolic process"/>
    <property type="evidence" value="ECO:0007669"/>
    <property type="project" value="UniProtKB-UniRule"/>
</dbReference>
<protein>
    <recommendedName>
        <fullName evidence="7">Pectinesterase</fullName>
        <ecNumber evidence="7">3.1.1.11</ecNumber>
    </recommendedName>
</protein>
<reference evidence="10" key="1">
    <citation type="submission" date="2022-04" db="EMBL/GenBank/DDBJ databases">
        <title>A functionally conserved STORR gene fusion in Papaver species that diverged 16.8 million years ago.</title>
        <authorList>
            <person name="Catania T."/>
        </authorList>
    </citation>
    <scope>NUCLEOTIDE SEQUENCE</scope>
    <source>
        <strain evidence="10">S-188037</strain>
    </source>
</reference>
<dbReference type="Gene3D" id="1.20.140.40">
    <property type="entry name" value="Invertase/pectin methylesterase inhibitor family protein"/>
    <property type="match status" value="1"/>
</dbReference>
<evidence type="ECO:0000256" key="8">
    <source>
        <dbReference type="SAM" id="MobiDB-lite"/>
    </source>
</evidence>
<evidence type="ECO:0000313" key="10">
    <source>
        <dbReference type="EMBL" id="KAI3852488.1"/>
    </source>
</evidence>
<dbReference type="GO" id="GO:0004857">
    <property type="term" value="F:enzyme inhibitor activity"/>
    <property type="evidence" value="ECO:0007669"/>
    <property type="project" value="InterPro"/>
</dbReference>
<dbReference type="InterPro" id="IPR035513">
    <property type="entry name" value="Invertase/methylesterase_inhib"/>
</dbReference>
<accession>A0AAD4S1A7</accession>
<dbReference type="EC" id="3.1.1.11" evidence="7"/>
<comment type="pathway">
    <text evidence="1 7">Glycan metabolism; pectin degradation; 2-dehydro-3-deoxy-D-gluconate from pectin: step 1/5.</text>
</comment>
<evidence type="ECO:0000256" key="6">
    <source>
        <dbReference type="PROSITE-ProRule" id="PRU10040"/>
    </source>
</evidence>
<dbReference type="SUPFAM" id="SSF101148">
    <property type="entry name" value="Plant invertase/pectin methylesterase inhibitor"/>
    <property type="match status" value="1"/>
</dbReference>
<dbReference type="InterPro" id="IPR018040">
    <property type="entry name" value="Pectinesterase_Tyr_AS"/>
</dbReference>
<dbReference type="PROSITE" id="PS00800">
    <property type="entry name" value="PECTINESTERASE_1"/>
    <property type="match status" value="1"/>
</dbReference>
<dbReference type="FunFam" id="2.160.20.10:FF:000001">
    <property type="entry name" value="Pectinesterase"/>
    <property type="match status" value="1"/>
</dbReference>
<evidence type="ECO:0000256" key="3">
    <source>
        <dbReference type="ARBA" id="ARBA00007786"/>
    </source>
</evidence>
<dbReference type="InterPro" id="IPR012334">
    <property type="entry name" value="Pectin_lyas_fold"/>
</dbReference>
<comment type="similarity">
    <text evidence="2">In the N-terminal section; belongs to the PMEI family.</text>
</comment>
<proteinExistence type="inferred from homology"/>
<dbReference type="InterPro" id="IPR006501">
    <property type="entry name" value="Pectinesterase_inhib_dom"/>
</dbReference>
<comment type="subcellular location">
    <subcellularLocation>
        <location evidence="7">Secreted</location>
        <location evidence="7">Cell wall</location>
    </subcellularLocation>
</comment>
<comment type="similarity">
    <text evidence="3">In the C-terminal section; belongs to the pectinesterase family.</text>
</comment>
<evidence type="ECO:0000256" key="5">
    <source>
        <dbReference type="ARBA" id="ARBA00023085"/>
    </source>
</evidence>
<feature type="region of interest" description="Disordered" evidence="8">
    <location>
        <begin position="138"/>
        <end position="174"/>
    </location>
</feature>
<keyword evidence="11" id="KW-1185">Reference proteome</keyword>
<evidence type="ECO:0000256" key="4">
    <source>
        <dbReference type="ARBA" id="ARBA00022801"/>
    </source>
</evidence>
<comment type="caution">
    <text evidence="10">The sequence shown here is derived from an EMBL/GenBank/DDBJ whole genome shotgun (WGS) entry which is preliminary data.</text>
</comment>
<name>A0AAD4S1A7_9MAGN</name>
<dbReference type="GO" id="GO:0030599">
    <property type="term" value="F:pectinesterase activity"/>
    <property type="evidence" value="ECO:0007669"/>
    <property type="project" value="UniProtKB-UniRule"/>
</dbReference>
<feature type="signal peptide" evidence="7">
    <location>
        <begin position="1"/>
        <end position="31"/>
    </location>
</feature>